<sequence length="42" mass="4763">MEKAGLNEITSDKNRFIYNFDRKMQLASMMLCDLMGDGDVGC</sequence>
<evidence type="ECO:0000313" key="2">
    <source>
        <dbReference type="Proteomes" id="UP000195338"/>
    </source>
</evidence>
<gene>
    <name evidence="1" type="ORF">BN4901_1320</name>
</gene>
<organism evidence="1 2">
    <name type="scientific">Citrobacter europaeus</name>
    <dbReference type="NCBI Taxonomy" id="1914243"/>
    <lineage>
        <taxon>Bacteria</taxon>
        <taxon>Pseudomonadati</taxon>
        <taxon>Pseudomonadota</taxon>
        <taxon>Gammaproteobacteria</taxon>
        <taxon>Enterobacterales</taxon>
        <taxon>Enterobacteriaceae</taxon>
        <taxon>Citrobacter</taxon>
    </lineage>
</organism>
<dbReference type="Proteomes" id="UP000195338">
    <property type="component" value="Unassembled WGS sequence"/>
</dbReference>
<keyword evidence="2" id="KW-1185">Reference proteome</keyword>
<accession>A0ABY0JMD9</accession>
<dbReference type="EMBL" id="FLUX01000011">
    <property type="protein sequence ID" value="SBW23870.1"/>
    <property type="molecule type" value="Genomic_DNA"/>
</dbReference>
<proteinExistence type="predicted"/>
<protein>
    <submittedName>
        <fullName evidence="1">Uncharacterized protein</fullName>
    </submittedName>
</protein>
<comment type="caution">
    <text evidence="1">The sequence shown here is derived from an EMBL/GenBank/DDBJ whole genome shotgun (WGS) entry which is preliminary data.</text>
</comment>
<reference evidence="1 2" key="1">
    <citation type="submission" date="2016-04" db="EMBL/GenBank/DDBJ databases">
        <authorList>
            <person name="Mornico D."/>
        </authorList>
    </citation>
    <scope>NUCLEOTIDE SEQUENCE [LARGE SCALE GENOMIC DNA]</scope>
    <source>
        <strain evidence="1 2">A121</strain>
    </source>
</reference>
<name>A0ABY0JMD9_9ENTR</name>
<evidence type="ECO:0000313" key="1">
    <source>
        <dbReference type="EMBL" id="SBW23870.1"/>
    </source>
</evidence>